<accession>A0ABP5JK74</accession>
<dbReference type="EMBL" id="BAAAQQ010000002">
    <property type="protein sequence ID" value="GAA2117625.1"/>
    <property type="molecule type" value="Genomic_DNA"/>
</dbReference>
<dbReference type="RefSeq" id="WP_344302414.1">
    <property type="nucleotide sequence ID" value="NZ_BAAAQQ010000002.1"/>
</dbReference>
<dbReference type="Proteomes" id="UP001500575">
    <property type="component" value="Unassembled WGS sequence"/>
</dbReference>
<protein>
    <submittedName>
        <fullName evidence="1">Uncharacterized protein</fullName>
    </submittedName>
</protein>
<organism evidence="1 2">
    <name type="scientific">Nocardioides bigeumensis</name>
    <dbReference type="NCBI Taxonomy" id="433657"/>
    <lineage>
        <taxon>Bacteria</taxon>
        <taxon>Bacillati</taxon>
        <taxon>Actinomycetota</taxon>
        <taxon>Actinomycetes</taxon>
        <taxon>Propionibacteriales</taxon>
        <taxon>Nocardioidaceae</taxon>
        <taxon>Nocardioides</taxon>
    </lineage>
</organism>
<gene>
    <name evidence="1" type="ORF">GCM10009843_08770</name>
</gene>
<sequence>MLRFVDGWARRTHERGITNARAASTEASRRLVEAADVADFLDKRYAAKGLGSHVSEIGNRASRAAERR</sequence>
<comment type="caution">
    <text evidence="1">The sequence shown here is derived from an EMBL/GenBank/DDBJ whole genome shotgun (WGS) entry which is preliminary data.</text>
</comment>
<name>A0ABP5JK74_9ACTN</name>
<evidence type="ECO:0000313" key="1">
    <source>
        <dbReference type="EMBL" id="GAA2117625.1"/>
    </source>
</evidence>
<keyword evidence="2" id="KW-1185">Reference proteome</keyword>
<proteinExistence type="predicted"/>
<evidence type="ECO:0000313" key="2">
    <source>
        <dbReference type="Proteomes" id="UP001500575"/>
    </source>
</evidence>
<reference evidence="2" key="1">
    <citation type="journal article" date="2019" name="Int. J. Syst. Evol. Microbiol.">
        <title>The Global Catalogue of Microorganisms (GCM) 10K type strain sequencing project: providing services to taxonomists for standard genome sequencing and annotation.</title>
        <authorList>
            <consortium name="The Broad Institute Genomics Platform"/>
            <consortium name="The Broad Institute Genome Sequencing Center for Infectious Disease"/>
            <person name="Wu L."/>
            <person name="Ma J."/>
        </authorList>
    </citation>
    <scope>NUCLEOTIDE SEQUENCE [LARGE SCALE GENOMIC DNA]</scope>
    <source>
        <strain evidence="2">JCM 16021</strain>
    </source>
</reference>